<dbReference type="EMBL" id="AWTV01000006">
    <property type="protein sequence ID" value="KIH92508.1"/>
    <property type="molecule type" value="Genomic_DNA"/>
</dbReference>
<evidence type="ECO:0000313" key="3">
    <source>
        <dbReference type="Proteomes" id="UP000031575"/>
    </source>
</evidence>
<dbReference type="InterPro" id="IPR011009">
    <property type="entry name" value="Kinase-like_dom_sf"/>
</dbReference>
<dbReference type="HOGENOM" id="CLU_994573_0_0_1"/>
<comment type="caution">
    <text evidence="2">The sequence shown here is derived from an EMBL/GenBank/DDBJ whole genome shotgun (WGS) entry which is preliminary data.</text>
</comment>
<dbReference type="SUPFAM" id="SSF56112">
    <property type="entry name" value="Protein kinase-like (PK-like)"/>
    <property type="match status" value="1"/>
</dbReference>
<dbReference type="GeneID" id="63676182"/>
<dbReference type="AlphaFoldDB" id="A0A0C2FNA6"/>
<accession>A0A0C2FNA6</accession>
<dbReference type="OrthoDB" id="2687876at2759"/>
<keyword evidence="3" id="KW-1185">Reference proteome</keyword>
<name>A0A0C2FNA6_9PEZI</name>
<organism evidence="2 3">
    <name type="scientific">Sporothrix brasiliensis 5110</name>
    <dbReference type="NCBI Taxonomy" id="1398154"/>
    <lineage>
        <taxon>Eukaryota</taxon>
        <taxon>Fungi</taxon>
        <taxon>Dikarya</taxon>
        <taxon>Ascomycota</taxon>
        <taxon>Pezizomycotina</taxon>
        <taxon>Sordariomycetes</taxon>
        <taxon>Sordariomycetidae</taxon>
        <taxon>Ophiostomatales</taxon>
        <taxon>Ophiostomataceae</taxon>
        <taxon>Sporothrix</taxon>
    </lineage>
</organism>
<protein>
    <recommendedName>
        <fullName evidence="4">Protein kinase domain-containing protein</fullName>
    </recommendedName>
</protein>
<evidence type="ECO:0000313" key="2">
    <source>
        <dbReference type="EMBL" id="KIH92508.1"/>
    </source>
</evidence>
<reference evidence="2 3" key="1">
    <citation type="journal article" date="2014" name="BMC Genomics">
        <title>Comparative genomics of the major fungal agents of human and animal Sporotrichosis: Sporothrix schenckii and Sporothrix brasiliensis.</title>
        <authorList>
            <person name="Teixeira M.M."/>
            <person name="de Almeida L.G."/>
            <person name="Kubitschek-Barreira P."/>
            <person name="Alves F.L."/>
            <person name="Kioshima E.S."/>
            <person name="Abadio A.K."/>
            <person name="Fernandes L."/>
            <person name="Derengowski L.S."/>
            <person name="Ferreira K.S."/>
            <person name="Souza R.C."/>
            <person name="Ruiz J.C."/>
            <person name="de Andrade N.C."/>
            <person name="Paes H.C."/>
            <person name="Nicola A.M."/>
            <person name="Albuquerque P."/>
            <person name="Gerber A.L."/>
            <person name="Martins V.P."/>
            <person name="Peconick L.D."/>
            <person name="Neto A.V."/>
            <person name="Chaucanez C.B."/>
            <person name="Silva P.A."/>
            <person name="Cunha O.L."/>
            <person name="de Oliveira F.F."/>
            <person name="dos Santos T.C."/>
            <person name="Barros A.L."/>
            <person name="Soares M.A."/>
            <person name="de Oliveira L.M."/>
            <person name="Marini M.M."/>
            <person name="Villalobos-Duno H."/>
            <person name="Cunha M.M."/>
            <person name="de Hoog S."/>
            <person name="da Silveira J.F."/>
            <person name="Henrissat B."/>
            <person name="Nino-Vega G.A."/>
            <person name="Cisalpino P.S."/>
            <person name="Mora-Montes H.M."/>
            <person name="Almeida S.R."/>
            <person name="Stajich J.E."/>
            <person name="Lopes-Bezerra L.M."/>
            <person name="Vasconcelos A.T."/>
            <person name="Felipe M.S."/>
        </authorList>
    </citation>
    <scope>NUCLEOTIDE SEQUENCE [LARGE SCALE GENOMIC DNA]</scope>
    <source>
        <strain evidence="2 3">5110</strain>
    </source>
</reference>
<gene>
    <name evidence="2" type="ORF">SPBR_02958</name>
</gene>
<dbReference type="VEuPathDB" id="FungiDB:SPBR_02958"/>
<dbReference type="RefSeq" id="XP_040620518.1">
    <property type="nucleotide sequence ID" value="XM_040761261.1"/>
</dbReference>
<feature type="region of interest" description="Disordered" evidence="1">
    <location>
        <begin position="29"/>
        <end position="49"/>
    </location>
</feature>
<evidence type="ECO:0000256" key="1">
    <source>
        <dbReference type="SAM" id="MobiDB-lite"/>
    </source>
</evidence>
<proteinExistence type="predicted"/>
<sequence>MVQTKGRKFSRFADAQSLTLQAPVAAIDSAGHHPHHPQPQNGHTRSSCWTSSWHASAIRGRLPPKTTRNAVLPDGVTGWHPRKLDYRALAVVAELQPGRLLLVTHSDFETDEDDTATAWPVLAKMVDTDSSVGGRDALLRDLAREVAIYQRLDGTGITPAFLGHVVDDTGRAAGFLVEYAPQDPEARRNPDRMRACLDVLRRLHGHNIAHNDAHDGNCLLQGHGDGRTTALLVDFELAEEAASEAAKARDVSVMDRCIRGIAYTAGQKDRRQNWPSHVRY</sequence>
<dbReference type="Proteomes" id="UP000031575">
    <property type="component" value="Unassembled WGS sequence"/>
</dbReference>
<evidence type="ECO:0008006" key="4">
    <source>
        <dbReference type="Google" id="ProtNLM"/>
    </source>
</evidence>
<dbReference type="Gene3D" id="1.10.510.10">
    <property type="entry name" value="Transferase(Phosphotransferase) domain 1"/>
    <property type="match status" value="1"/>
</dbReference>